<dbReference type="SUPFAM" id="SSF48445">
    <property type="entry name" value="14-3-3 protein"/>
    <property type="match status" value="1"/>
</dbReference>
<keyword evidence="4" id="KW-1185">Reference proteome</keyword>
<organism evidence="3 4">
    <name type="scientific">Fusarium solani</name>
    <name type="common">Filamentous fungus</name>
    <dbReference type="NCBI Taxonomy" id="169388"/>
    <lineage>
        <taxon>Eukaryota</taxon>
        <taxon>Fungi</taxon>
        <taxon>Dikarya</taxon>
        <taxon>Ascomycota</taxon>
        <taxon>Pezizomycotina</taxon>
        <taxon>Sordariomycetes</taxon>
        <taxon>Hypocreomycetidae</taxon>
        <taxon>Hypocreales</taxon>
        <taxon>Nectriaceae</taxon>
        <taxon>Fusarium</taxon>
        <taxon>Fusarium solani species complex</taxon>
    </lineage>
</organism>
<dbReference type="InterPro" id="IPR036815">
    <property type="entry name" value="14-3-3_dom_sf"/>
</dbReference>
<reference evidence="3" key="1">
    <citation type="journal article" date="2021" name="Nat. Commun.">
        <title>Genetic determinants of endophytism in the Arabidopsis root mycobiome.</title>
        <authorList>
            <person name="Mesny F."/>
            <person name="Miyauchi S."/>
            <person name="Thiergart T."/>
            <person name="Pickel B."/>
            <person name="Atanasova L."/>
            <person name="Karlsson M."/>
            <person name="Huettel B."/>
            <person name="Barry K.W."/>
            <person name="Haridas S."/>
            <person name="Chen C."/>
            <person name="Bauer D."/>
            <person name="Andreopoulos W."/>
            <person name="Pangilinan J."/>
            <person name="LaButti K."/>
            <person name="Riley R."/>
            <person name="Lipzen A."/>
            <person name="Clum A."/>
            <person name="Drula E."/>
            <person name="Henrissat B."/>
            <person name="Kohler A."/>
            <person name="Grigoriev I.V."/>
            <person name="Martin F.M."/>
            <person name="Hacquard S."/>
        </authorList>
    </citation>
    <scope>NUCLEOTIDE SEQUENCE</scope>
    <source>
        <strain evidence="3">FSSC 5 MPI-SDFR-AT-0091</strain>
    </source>
</reference>
<dbReference type="PRINTS" id="PR00305">
    <property type="entry name" value="1433ZETA"/>
</dbReference>
<accession>A0A9P9K4F6</accession>
<name>A0A9P9K4F6_FUSSL</name>
<comment type="caution">
    <text evidence="3">The sequence shown here is derived from an EMBL/GenBank/DDBJ whole genome shotgun (WGS) entry which is preliminary data.</text>
</comment>
<evidence type="ECO:0000259" key="2">
    <source>
        <dbReference type="Pfam" id="PF00244"/>
    </source>
</evidence>
<proteinExistence type="inferred from homology"/>
<dbReference type="Gene3D" id="1.20.190.20">
    <property type="entry name" value="14-3-3 domain"/>
    <property type="match status" value="1"/>
</dbReference>
<evidence type="ECO:0000256" key="1">
    <source>
        <dbReference type="ARBA" id="ARBA00006141"/>
    </source>
</evidence>
<dbReference type="Pfam" id="PF00244">
    <property type="entry name" value="14-3-3"/>
    <property type="match status" value="1"/>
</dbReference>
<evidence type="ECO:0000313" key="4">
    <source>
        <dbReference type="Proteomes" id="UP000736672"/>
    </source>
</evidence>
<comment type="similarity">
    <text evidence="1">Belongs to the 14-3-3 family.</text>
</comment>
<dbReference type="OrthoDB" id="5104082at2759"/>
<dbReference type="Proteomes" id="UP000736672">
    <property type="component" value="Unassembled WGS sequence"/>
</dbReference>
<feature type="domain" description="14-3-3" evidence="2">
    <location>
        <begin position="2"/>
        <end position="95"/>
    </location>
</feature>
<evidence type="ECO:0000313" key="3">
    <source>
        <dbReference type="EMBL" id="KAH7243851.1"/>
    </source>
</evidence>
<feature type="non-terminal residue" evidence="3">
    <location>
        <position position="1"/>
    </location>
</feature>
<dbReference type="InterPro" id="IPR000308">
    <property type="entry name" value="14-3-3"/>
</dbReference>
<gene>
    <name evidence="3" type="ORF">B0J15DRAFT_403440</name>
</gene>
<dbReference type="AlphaFoldDB" id="A0A9P9K4F6"/>
<sequence>GKQRNIAVSSAQEAYEVVTNIAQIELVATHPLRLGMALNFSDFYNEIQNSHNRAYHLAKPAVHDALAELNSLSEEPFSDCTFITQLLLGNLTIWTSSEIEKLGP</sequence>
<dbReference type="EMBL" id="JAGTJS010000018">
    <property type="protein sequence ID" value="KAH7243851.1"/>
    <property type="molecule type" value="Genomic_DNA"/>
</dbReference>
<protein>
    <submittedName>
        <fullName evidence="3">14-3-3 domain-containing protein</fullName>
    </submittedName>
</protein>
<dbReference type="PANTHER" id="PTHR18860">
    <property type="entry name" value="14-3-3 PROTEIN"/>
    <property type="match status" value="1"/>
</dbReference>
<dbReference type="InterPro" id="IPR023410">
    <property type="entry name" value="14-3-3_domain"/>
</dbReference>